<dbReference type="eggNOG" id="COG0471">
    <property type="taxonomic scope" value="Bacteria"/>
</dbReference>
<dbReference type="RefSeq" id="WP_015389843.1">
    <property type="nucleotide sequence ID" value="NC_020284.1"/>
</dbReference>
<dbReference type="PIRSF" id="PIRSF002457">
    <property type="entry name" value="DASS"/>
    <property type="match status" value="1"/>
</dbReference>
<reference evidence="7 8" key="1">
    <citation type="journal article" date="2013" name="Genome Biol. Evol.">
        <title>Genome evolution and phylogenomic analysis of candidatus kinetoplastibacterium, the betaproteobacterial endosymbionts of strigomonas and angomonas.</title>
        <authorList>
            <person name="Alves J.M."/>
            <person name="Serrano M.G."/>
            <person name="Maia da Silva F."/>
            <person name="Voegtly L.J."/>
            <person name="Matveyev A.V."/>
            <person name="Teixeira M.M."/>
            <person name="Camargo E.P."/>
            <person name="Buck G.A."/>
        </authorList>
    </citation>
    <scope>NUCLEOTIDE SEQUENCE [LARGE SCALE GENOMIC DNA]</scope>
    <source>
        <strain evidence="7 8">TCC219</strain>
    </source>
</reference>
<feature type="transmembrane region" description="Helical" evidence="6">
    <location>
        <begin position="432"/>
        <end position="452"/>
    </location>
</feature>
<feature type="transmembrane region" description="Helical" evidence="6">
    <location>
        <begin position="21"/>
        <end position="39"/>
    </location>
</feature>
<dbReference type="GO" id="GO:0005886">
    <property type="term" value="C:plasma membrane"/>
    <property type="evidence" value="ECO:0007669"/>
    <property type="project" value="TreeGrafter"/>
</dbReference>
<dbReference type="PANTHER" id="PTHR10283:SF82">
    <property type="entry name" value="SOLUTE CARRIER FAMILY 13 MEMBER 2"/>
    <property type="match status" value="1"/>
</dbReference>
<sequence>MRMVKSKLYPPTPAVASCIPKGLLFGILALVGVLFLPLSGDLPLAGHRMLAILAFAVVVWVTEAVSYEASAIMITVLMAFLIGTSPSIDNPNVVFGTASAMGLALSGFSNSALALVWGALFIAAAMTFTGLDKRIALFTLSKVGTSTKSIMIGCIAVTIILSLAVPSATARSAAVVPIMMGIITSFGLNKRSNIAAGIMIVVAQGTGIWNIGIKTASAQNLLTAGFMNKMLGENVAWSDWFLAGAPWSALMSVFLIALVLKMLPPEPDGITVGKEAVEKSLLELGPMPTQQKKLLAISMLLLFFWATEGKIHSFDTTSTTYIGLVLLILPGFGVMSWKDVQTRIPWGTVIVFGIGVSLGSALLTTHAGQWLGNKVVLNTGIDQLGSVGIFAVLAAFLIIIHLGFASATALASALLPIIISMLNTMPGDLNRAGITMLLGFVISFGFILPVNAPQNMICMGTETFNAKQFAKVGIVLTVVGYLLMVLFSLTYWRWLGCL</sequence>
<evidence type="ECO:0000313" key="7">
    <source>
        <dbReference type="EMBL" id="AGF49359.1"/>
    </source>
</evidence>
<feature type="transmembrane region" description="Helical" evidence="6">
    <location>
        <begin position="344"/>
        <end position="367"/>
    </location>
</feature>
<dbReference type="HOGENOM" id="CLU_005170_0_1_4"/>
<feature type="transmembrane region" description="Helical" evidence="6">
    <location>
        <begin position="108"/>
        <end position="131"/>
    </location>
</feature>
<dbReference type="KEGG" id="kga:ST1E_0101"/>
<dbReference type="Proteomes" id="UP000011658">
    <property type="component" value="Chromosome"/>
</dbReference>
<dbReference type="PATRIC" id="fig|1208921.3.peg.650"/>
<feature type="transmembrane region" description="Helical" evidence="6">
    <location>
        <begin position="143"/>
        <end position="164"/>
    </location>
</feature>
<gene>
    <name evidence="7" type="ORF">ST1E_0101</name>
</gene>
<evidence type="ECO:0000256" key="3">
    <source>
        <dbReference type="ARBA" id="ARBA00022692"/>
    </source>
</evidence>
<dbReference type="EMBL" id="CP003806">
    <property type="protein sequence ID" value="AGF49359.1"/>
    <property type="molecule type" value="Genomic_DNA"/>
</dbReference>
<dbReference type="InterPro" id="IPR030676">
    <property type="entry name" value="CitT-rel"/>
</dbReference>
<keyword evidence="4 6" id="KW-1133">Transmembrane helix</keyword>
<comment type="subcellular location">
    <subcellularLocation>
        <location evidence="1">Membrane</location>
        <topology evidence="1">Multi-pass membrane protein</topology>
    </subcellularLocation>
</comment>
<proteinExistence type="inferred from homology"/>
<protein>
    <submittedName>
        <fullName evidence="7">Di-and tricarboxylate transporter</fullName>
    </submittedName>
</protein>
<feature type="transmembrane region" description="Helical" evidence="6">
    <location>
        <begin position="195"/>
        <end position="213"/>
    </location>
</feature>
<dbReference type="PROSITE" id="PS51257">
    <property type="entry name" value="PROKAR_LIPOPROTEIN"/>
    <property type="match status" value="1"/>
</dbReference>
<feature type="transmembrane region" description="Helical" evidence="6">
    <location>
        <begin position="318"/>
        <end position="337"/>
    </location>
</feature>
<keyword evidence="8" id="KW-1185">Reference proteome</keyword>
<dbReference type="PANTHER" id="PTHR10283">
    <property type="entry name" value="SOLUTE CARRIER FAMILY 13 MEMBER"/>
    <property type="match status" value="1"/>
</dbReference>
<comment type="similarity">
    <text evidence="2">Belongs to the SLC13A/DASS transporter (TC 2.A.47) family. DIT1 subfamily.</text>
</comment>
<evidence type="ECO:0000313" key="8">
    <source>
        <dbReference type="Proteomes" id="UP000011658"/>
    </source>
</evidence>
<name>M1M2B8_9PROT</name>
<dbReference type="NCBIfam" id="TIGR00785">
    <property type="entry name" value="dass"/>
    <property type="match status" value="1"/>
</dbReference>
<evidence type="ECO:0000256" key="4">
    <source>
        <dbReference type="ARBA" id="ARBA00022989"/>
    </source>
</evidence>
<dbReference type="GO" id="GO:1905039">
    <property type="term" value="P:carboxylic acid transmembrane transport"/>
    <property type="evidence" value="ECO:0007669"/>
    <property type="project" value="UniProtKB-ARBA"/>
</dbReference>
<feature type="transmembrane region" description="Helical" evidence="6">
    <location>
        <begin position="472"/>
        <end position="492"/>
    </location>
</feature>
<feature type="transmembrane region" description="Helical" evidence="6">
    <location>
        <begin position="387"/>
        <end position="420"/>
    </location>
</feature>
<feature type="transmembrane region" description="Helical" evidence="6">
    <location>
        <begin position="45"/>
        <end position="62"/>
    </location>
</feature>
<evidence type="ECO:0000256" key="6">
    <source>
        <dbReference type="SAM" id="Phobius"/>
    </source>
</evidence>
<keyword evidence="5 6" id="KW-0472">Membrane</keyword>
<feature type="transmembrane region" description="Helical" evidence="6">
    <location>
        <begin position="69"/>
        <end position="88"/>
    </location>
</feature>
<accession>M1M2B8</accession>
<dbReference type="GO" id="GO:0008514">
    <property type="term" value="F:organic anion transmembrane transporter activity"/>
    <property type="evidence" value="ECO:0007669"/>
    <property type="project" value="UniProtKB-ARBA"/>
</dbReference>
<dbReference type="STRING" id="1208921.ST1E_0101"/>
<dbReference type="InterPro" id="IPR001898">
    <property type="entry name" value="SLC13A/DASS"/>
</dbReference>
<evidence type="ECO:0000256" key="2">
    <source>
        <dbReference type="ARBA" id="ARBA00007349"/>
    </source>
</evidence>
<evidence type="ECO:0000256" key="5">
    <source>
        <dbReference type="ARBA" id="ARBA00023136"/>
    </source>
</evidence>
<organism evidence="7 8">
    <name type="scientific">Candidatus Kinetoplastidibacterium galati TCC219</name>
    <dbReference type="NCBI Taxonomy" id="1208921"/>
    <lineage>
        <taxon>Bacteria</taxon>
        <taxon>Pseudomonadati</taxon>
        <taxon>Pseudomonadota</taxon>
        <taxon>Betaproteobacteria</taxon>
        <taxon>Candidatus Kinetoplastidibacterium</taxon>
    </lineage>
</organism>
<keyword evidence="3 6" id="KW-0812">Transmembrane</keyword>
<dbReference type="Pfam" id="PF00939">
    <property type="entry name" value="Na_sulph_symp"/>
    <property type="match status" value="1"/>
</dbReference>
<dbReference type="OrthoDB" id="9766267at2"/>
<feature type="transmembrane region" description="Helical" evidence="6">
    <location>
        <begin position="240"/>
        <end position="260"/>
    </location>
</feature>
<evidence type="ECO:0000256" key="1">
    <source>
        <dbReference type="ARBA" id="ARBA00004141"/>
    </source>
</evidence>
<dbReference type="AlphaFoldDB" id="M1M2B8"/>